<evidence type="ECO:0000259" key="5">
    <source>
        <dbReference type="PROSITE" id="PS50075"/>
    </source>
</evidence>
<dbReference type="Pfam" id="PF00975">
    <property type="entry name" value="Thioesterase"/>
    <property type="match status" value="1"/>
</dbReference>
<comment type="cofactor">
    <cofactor evidence="1">
        <name>pantetheine 4'-phosphate</name>
        <dbReference type="ChEBI" id="CHEBI:47942"/>
    </cofactor>
</comment>
<reference evidence="7" key="1">
    <citation type="submission" date="2016-10" db="EMBL/GenBank/DDBJ databases">
        <authorList>
            <person name="Varghese N."/>
            <person name="Submissions S."/>
        </authorList>
    </citation>
    <scope>NUCLEOTIDE SEQUENCE [LARGE SCALE GENOMIC DNA]</scope>
    <source>
        <strain evidence="7">IBRC-M 10655</strain>
    </source>
</reference>
<dbReference type="InterPro" id="IPR020806">
    <property type="entry name" value="PKS_PP-bd"/>
</dbReference>
<dbReference type="SUPFAM" id="SSF52777">
    <property type="entry name" value="CoA-dependent acyltransferases"/>
    <property type="match status" value="2"/>
</dbReference>
<dbReference type="OrthoDB" id="2472181at2"/>
<dbReference type="Gene3D" id="3.30.559.10">
    <property type="entry name" value="Chloramphenicol acetyltransferase-like domain"/>
    <property type="match status" value="1"/>
</dbReference>
<dbReference type="PROSITE" id="PS00012">
    <property type="entry name" value="PHOSPHOPANTETHEINE"/>
    <property type="match status" value="1"/>
</dbReference>
<proteinExistence type="inferred from homology"/>
<accession>A0A1H0QVF6</accession>
<dbReference type="InterPro" id="IPR045851">
    <property type="entry name" value="AMP-bd_C_sf"/>
</dbReference>
<evidence type="ECO:0000256" key="3">
    <source>
        <dbReference type="ARBA" id="ARBA00022450"/>
    </source>
</evidence>
<dbReference type="SMART" id="SM00823">
    <property type="entry name" value="PKS_PP"/>
    <property type="match status" value="1"/>
</dbReference>
<dbReference type="NCBIfam" id="TIGR01733">
    <property type="entry name" value="AA-adenyl-dom"/>
    <property type="match status" value="1"/>
</dbReference>
<dbReference type="GO" id="GO:0005737">
    <property type="term" value="C:cytoplasm"/>
    <property type="evidence" value="ECO:0007669"/>
    <property type="project" value="TreeGrafter"/>
</dbReference>
<keyword evidence="4" id="KW-0597">Phosphoprotein</keyword>
<dbReference type="InterPro" id="IPR036736">
    <property type="entry name" value="ACP-like_sf"/>
</dbReference>
<dbReference type="InterPro" id="IPR025110">
    <property type="entry name" value="AMP-bd_C"/>
</dbReference>
<dbReference type="Pfam" id="PF00501">
    <property type="entry name" value="AMP-binding"/>
    <property type="match status" value="1"/>
</dbReference>
<dbReference type="Pfam" id="PF13193">
    <property type="entry name" value="AMP-binding_C"/>
    <property type="match status" value="1"/>
</dbReference>
<evidence type="ECO:0000313" key="6">
    <source>
        <dbReference type="EMBL" id="SDP20688.1"/>
    </source>
</evidence>
<dbReference type="FunFam" id="3.30.300.30:FF:000010">
    <property type="entry name" value="Enterobactin synthetase component F"/>
    <property type="match status" value="1"/>
</dbReference>
<dbReference type="CDD" id="cd19531">
    <property type="entry name" value="LCL_NRPS-like"/>
    <property type="match status" value="1"/>
</dbReference>
<dbReference type="Gene3D" id="3.40.50.980">
    <property type="match status" value="2"/>
</dbReference>
<protein>
    <submittedName>
        <fullName evidence="6">Surfactin family lipopeptide synthetase A</fullName>
    </submittedName>
</protein>
<evidence type="ECO:0000256" key="1">
    <source>
        <dbReference type="ARBA" id="ARBA00001957"/>
    </source>
</evidence>
<feature type="domain" description="Carrier" evidence="5">
    <location>
        <begin position="989"/>
        <end position="1064"/>
    </location>
</feature>
<dbReference type="PANTHER" id="PTHR45527">
    <property type="entry name" value="NONRIBOSOMAL PEPTIDE SYNTHETASE"/>
    <property type="match status" value="1"/>
</dbReference>
<dbReference type="InterPro" id="IPR001242">
    <property type="entry name" value="Condensation_dom"/>
</dbReference>
<dbReference type="Pfam" id="PF00668">
    <property type="entry name" value="Condensation"/>
    <property type="match status" value="1"/>
</dbReference>
<dbReference type="FunFam" id="3.40.50.980:FF:000001">
    <property type="entry name" value="Non-ribosomal peptide synthetase"/>
    <property type="match status" value="1"/>
</dbReference>
<dbReference type="InterPro" id="IPR023213">
    <property type="entry name" value="CAT-like_dom_sf"/>
</dbReference>
<dbReference type="InterPro" id="IPR000873">
    <property type="entry name" value="AMP-dep_synth/lig_dom"/>
</dbReference>
<dbReference type="SUPFAM" id="SSF53474">
    <property type="entry name" value="alpha/beta-Hydrolases"/>
    <property type="match status" value="1"/>
</dbReference>
<name>A0A1H0QVF6_9PSEU</name>
<dbReference type="GO" id="GO:0031177">
    <property type="term" value="F:phosphopantetheine binding"/>
    <property type="evidence" value="ECO:0007669"/>
    <property type="project" value="InterPro"/>
</dbReference>
<sequence>MASFPLSHNQLSVWYLHAFAPDSSAYHVQFCARITSPLDVDRLAAALDTLVEHSPMLRTTISAESGTPLQTVHEHWPVTLERHDTAGLSDEELRERLNADYERPFDLAAHPGFRASLYERGPGDNTLLLTWHHAFMDGGSLHPLLDRLTRAYAGQPLAPASGEYTDFVGWQRDLMDSAEGQRQRAFWEETLGAAPPVLDLPPDKQRPPVQSLRGDSVPFTVDAETTRALSALARAEGSSMFRVVLAACHLALFRATEQQDILIGAPVAGRTSPEFADVIGHFVNMIVVRGDLSGEPTFRELLRRVDAAVRAAMSNQDYPFAALVERLQPTRDASRSPLFQVALVFQRMPIEELAHFALRAPGRAGFELNGTRFEPTGLSQQQGAFDISLVMARSGEELIGELKYGSDLFERRTGERMAFLLGSMLRQIVADPDRPVNRIPLLDAAQQHQLVEGWNDTVRPVRTDACLHQLFEEQVVRTPDAPAVVCGDRQLSYAELDAEANRIAHHLRSRGVGRHGLVGVYLERSLEMVAALLGVLKAGAGYIPLETSHPLARTDVILSSLPVSCTLTQARLVPKLQDLAAPALKHLICVDAPAPSSDGPRTVAGTDDLALSDPGALANVSEPGDTAYIIFTSGSTGTPKGVEVAHQPGVNLIDWVNRTYEVGGDDRILQVTSLCFDLSVYDIFGGLAAGASLLIATSDDLRDPRRLLALLTEQPVTFWNSAPPALQQLVSFLPDRAPEAKLRLVFLSGDWIPLPLPDGIRAVFPRAHVVSLGGATEATVWSNYYDIGEIERRWVSIPYGRPIQNARYYVLDAQGIPCPVGIPGELYIGGDVLAKGYVNDPVLTAGKFVPDPFRPGGRMYRTGDRARFYSDSNIEFLGRKDFQVKIRGYRIELGEIESVLLQHDGIAECLVLARDDAGPERVLVAYAVAAGPLNPSEVRAFVAEKLPSYMVPAHVVVLDAMPMTANGKIDRKALPPPDRKREASAAFVEPRDEAERLIARTWAAVLGLDRIGASDNFFELGGHSLQAVEIARALEEALGMRLPLSVLLTAPTVAELAAQLAGPRTASLVVPLREGSGKTLFCFHPAGGEVLPYRAAVDQLPAEWSVLGIQSQALTGIPEHPTLDAMADAYAEVLVAAQPSGAFVLAGWSMGGVIAHAVAARLRATERDVAFVALIDATLPGSHPELKRHPMWLLSTAFGPLAPVFAETGSWEAAVEEVLSLPAEERPGAALRMAVERGLVPEGSTLSAFDVAREVGEVHTRLLLAHKPSVVDVPLSVLWAQDSLVDGEPPTDWGCWTTAAVETRVVPGNHYTVLRSPLALSVVGMGP</sequence>
<gene>
    <name evidence="6" type="ORF">SAMN05192558_107143</name>
</gene>
<dbReference type="InterPro" id="IPR029058">
    <property type="entry name" value="AB_hydrolase_fold"/>
</dbReference>
<dbReference type="InterPro" id="IPR020845">
    <property type="entry name" value="AMP-binding_CS"/>
</dbReference>
<dbReference type="Gene3D" id="3.30.300.30">
    <property type="match status" value="1"/>
</dbReference>
<evidence type="ECO:0000256" key="4">
    <source>
        <dbReference type="ARBA" id="ARBA00022553"/>
    </source>
</evidence>
<dbReference type="GO" id="GO:0043041">
    <property type="term" value="P:amino acid activation for nonribosomal peptide biosynthetic process"/>
    <property type="evidence" value="ECO:0007669"/>
    <property type="project" value="TreeGrafter"/>
</dbReference>
<dbReference type="InterPro" id="IPR006162">
    <property type="entry name" value="Ppantetheine_attach_site"/>
</dbReference>
<dbReference type="Gene3D" id="1.10.1200.10">
    <property type="entry name" value="ACP-like"/>
    <property type="match status" value="1"/>
</dbReference>
<dbReference type="SMART" id="SM00824">
    <property type="entry name" value="PKS_TE"/>
    <property type="match status" value="1"/>
</dbReference>
<dbReference type="PROSITE" id="PS50075">
    <property type="entry name" value="CARRIER"/>
    <property type="match status" value="1"/>
</dbReference>
<dbReference type="InterPro" id="IPR020802">
    <property type="entry name" value="TesA-like"/>
</dbReference>
<dbReference type="SUPFAM" id="SSF56801">
    <property type="entry name" value="Acetyl-CoA synthetase-like"/>
    <property type="match status" value="1"/>
</dbReference>
<dbReference type="CDD" id="cd05930">
    <property type="entry name" value="A_NRPS"/>
    <property type="match status" value="1"/>
</dbReference>
<evidence type="ECO:0000256" key="2">
    <source>
        <dbReference type="ARBA" id="ARBA00006432"/>
    </source>
</evidence>
<dbReference type="InterPro" id="IPR009081">
    <property type="entry name" value="PP-bd_ACP"/>
</dbReference>
<dbReference type="PANTHER" id="PTHR45527:SF1">
    <property type="entry name" value="FATTY ACID SYNTHASE"/>
    <property type="match status" value="1"/>
</dbReference>
<dbReference type="Pfam" id="PF00550">
    <property type="entry name" value="PP-binding"/>
    <property type="match status" value="1"/>
</dbReference>
<dbReference type="EMBL" id="FNJB01000007">
    <property type="protein sequence ID" value="SDP20688.1"/>
    <property type="molecule type" value="Genomic_DNA"/>
</dbReference>
<dbReference type="InterPro" id="IPR010071">
    <property type="entry name" value="AA_adenyl_dom"/>
</dbReference>
<keyword evidence="7" id="KW-1185">Reference proteome</keyword>
<dbReference type="STRING" id="504798.SAMN05421871_104142"/>
<dbReference type="FunFam" id="1.10.1200.10:FF:000005">
    <property type="entry name" value="Nonribosomal peptide synthetase 1"/>
    <property type="match status" value="1"/>
</dbReference>
<dbReference type="InterPro" id="IPR001031">
    <property type="entry name" value="Thioesterase"/>
</dbReference>
<organism evidence="6 7">
    <name type="scientific">Actinokineospora alba</name>
    <dbReference type="NCBI Taxonomy" id="504798"/>
    <lineage>
        <taxon>Bacteria</taxon>
        <taxon>Bacillati</taxon>
        <taxon>Actinomycetota</taxon>
        <taxon>Actinomycetes</taxon>
        <taxon>Pseudonocardiales</taxon>
        <taxon>Pseudonocardiaceae</taxon>
        <taxon>Actinokineospora</taxon>
    </lineage>
</organism>
<dbReference type="RefSeq" id="WP_091377476.1">
    <property type="nucleotide sequence ID" value="NZ_FNDV01000004.1"/>
</dbReference>
<dbReference type="SUPFAM" id="SSF47336">
    <property type="entry name" value="ACP-like"/>
    <property type="match status" value="1"/>
</dbReference>
<dbReference type="Gene3D" id="2.30.38.10">
    <property type="entry name" value="Luciferase, Domain 3"/>
    <property type="match status" value="1"/>
</dbReference>
<dbReference type="GO" id="GO:0008610">
    <property type="term" value="P:lipid biosynthetic process"/>
    <property type="evidence" value="ECO:0007669"/>
    <property type="project" value="UniProtKB-ARBA"/>
</dbReference>
<dbReference type="Gene3D" id="3.40.50.1820">
    <property type="entry name" value="alpha/beta hydrolase"/>
    <property type="match status" value="1"/>
</dbReference>
<dbReference type="PROSITE" id="PS00455">
    <property type="entry name" value="AMP_BINDING"/>
    <property type="match status" value="1"/>
</dbReference>
<dbReference type="Gene3D" id="3.30.559.30">
    <property type="entry name" value="Nonribosomal peptide synthetase, condensation domain"/>
    <property type="match status" value="1"/>
</dbReference>
<keyword evidence="3" id="KW-0596">Phosphopantetheine</keyword>
<dbReference type="Proteomes" id="UP000199651">
    <property type="component" value="Unassembled WGS sequence"/>
</dbReference>
<dbReference type="GO" id="GO:0003824">
    <property type="term" value="F:catalytic activity"/>
    <property type="evidence" value="ECO:0007669"/>
    <property type="project" value="InterPro"/>
</dbReference>
<comment type="similarity">
    <text evidence="2">Belongs to the ATP-dependent AMP-binding enzyme family.</text>
</comment>
<dbReference type="FunFam" id="3.40.50.12780:FF:000012">
    <property type="entry name" value="Non-ribosomal peptide synthetase"/>
    <property type="match status" value="1"/>
</dbReference>
<evidence type="ECO:0000313" key="7">
    <source>
        <dbReference type="Proteomes" id="UP000199651"/>
    </source>
</evidence>
<dbReference type="GO" id="GO:0044550">
    <property type="term" value="P:secondary metabolite biosynthetic process"/>
    <property type="evidence" value="ECO:0007669"/>
    <property type="project" value="UniProtKB-ARBA"/>
</dbReference>